<dbReference type="InterPro" id="IPR036890">
    <property type="entry name" value="HATPase_C_sf"/>
</dbReference>
<accession>A0A437MYJ5</accession>
<name>A0A437MYJ5_9SPHI</name>
<dbReference type="RefSeq" id="WP_127703080.1">
    <property type="nucleotide sequence ID" value="NZ_SACK01000001.1"/>
</dbReference>
<dbReference type="Gene3D" id="3.30.565.10">
    <property type="entry name" value="Histidine kinase-like ATPase, C-terminal domain"/>
    <property type="match status" value="1"/>
</dbReference>
<dbReference type="OrthoDB" id="947656at2"/>
<gene>
    <name evidence="1" type="ORF">EOD41_01875</name>
</gene>
<organism evidence="1 2">
    <name type="scientific">Mucilaginibacter limnophilus</name>
    <dbReference type="NCBI Taxonomy" id="1932778"/>
    <lineage>
        <taxon>Bacteria</taxon>
        <taxon>Pseudomonadati</taxon>
        <taxon>Bacteroidota</taxon>
        <taxon>Sphingobacteriia</taxon>
        <taxon>Sphingobacteriales</taxon>
        <taxon>Sphingobacteriaceae</taxon>
        <taxon>Mucilaginibacter</taxon>
    </lineage>
</organism>
<comment type="caution">
    <text evidence="1">The sequence shown here is derived from an EMBL/GenBank/DDBJ whole genome shotgun (WGS) entry which is preliminary data.</text>
</comment>
<dbReference type="SUPFAM" id="SSF55874">
    <property type="entry name" value="ATPase domain of HSP90 chaperone/DNA topoisomerase II/histidine kinase"/>
    <property type="match status" value="1"/>
</dbReference>
<evidence type="ECO:0000313" key="1">
    <source>
        <dbReference type="EMBL" id="RVU02713.1"/>
    </source>
</evidence>
<dbReference type="AlphaFoldDB" id="A0A437MYJ5"/>
<proteinExistence type="predicted"/>
<dbReference type="EMBL" id="SACK01000001">
    <property type="protein sequence ID" value="RVU02713.1"/>
    <property type="molecule type" value="Genomic_DNA"/>
</dbReference>
<reference evidence="1 2" key="1">
    <citation type="submission" date="2019-01" db="EMBL/GenBank/DDBJ databases">
        <authorList>
            <person name="Chen W.-M."/>
        </authorList>
    </citation>
    <scope>NUCLEOTIDE SEQUENCE [LARGE SCALE GENOMIC DNA]</scope>
    <source>
        <strain evidence="1 2">YBJ-36</strain>
    </source>
</reference>
<evidence type="ECO:0000313" key="2">
    <source>
        <dbReference type="Proteomes" id="UP000282759"/>
    </source>
</evidence>
<sequence>MQIITGAKEFIFLNALPALVPSVKHVLDHTGKCIKDTDYLNDILFRVKSVVTELFTNACKHSGTETVKLTVDINDDYISITKIDDGHPFNRELLVHPEGEKKLLAYDVMHNLYALTDGENTIKFIAEESDNEQPDINNITEHFGLLIITKCANEFLYHYDRLTGQNVFTVKISLIG</sequence>
<dbReference type="Proteomes" id="UP000282759">
    <property type="component" value="Unassembled WGS sequence"/>
</dbReference>
<protein>
    <submittedName>
        <fullName evidence="1">Uncharacterized protein</fullName>
    </submittedName>
</protein>
<keyword evidence="2" id="KW-1185">Reference proteome</keyword>
<dbReference type="CDD" id="cd16936">
    <property type="entry name" value="HATPase_RsbW-like"/>
    <property type="match status" value="1"/>
</dbReference>